<protein>
    <submittedName>
        <fullName evidence="2">Uncharacterized protein</fullName>
    </submittedName>
</protein>
<keyword evidence="3" id="KW-1185">Reference proteome</keyword>
<dbReference type="Proteomes" id="UP000748531">
    <property type="component" value="Unassembled WGS sequence"/>
</dbReference>
<dbReference type="AlphaFoldDB" id="A0A8J4T4W9"/>
<evidence type="ECO:0000256" key="1">
    <source>
        <dbReference type="SAM" id="MobiDB-lite"/>
    </source>
</evidence>
<feature type="compositionally biased region" description="Polar residues" evidence="1">
    <location>
        <begin position="113"/>
        <end position="122"/>
    </location>
</feature>
<dbReference type="EMBL" id="LUCH01000138">
    <property type="protein sequence ID" value="KAF5405986.1"/>
    <property type="molecule type" value="Genomic_DNA"/>
</dbReference>
<name>A0A8J4T4W9_9TREM</name>
<proteinExistence type="predicted"/>
<gene>
    <name evidence="2" type="ORF">PHET_00522</name>
</gene>
<accession>A0A8J4T4W9</accession>
<feature type="region of interest" description="Disordered" evidence="1">
    <location>
        <begin position="69"/>
        <end position="122"/>
    </location>
</feature>
<feature type="region of interest" description="Disordered" evidence="1">
    <location>
        <begin position="1"/>
        <end position="37"/>
    </location>
</feature>
<evidence type="ECO:0000313" key="3">
    <source>
        <dbReference type="Proteomes" id="UP000748531"/>
    </source>
</evidence>
<organism evidence="2 3">
    <name type="scientific">Paragonimus heterotremus</name>
    <dbReference type="NCBI Taxonomy" id="100268"/>
    <lineage>
        <taxon>Eukaryota</taxon>
        <taxon>Metazoa</taxon>
        <taxon>Spiralia</taxon>
        <taxon>Lophotrochozoa</taxon>
        <taxon>Platyhelminthes</taxon>
        <taxon>Trematoda</taxon>
        <taxon>Digenea</taxon>
        <taxon>Plagiorchiida</taxon>
        <taxon>Troglotremata</taxon>
        <taxon>Troglotrematidae</taxon>
        <taxon>Paragonimus</taxon>
    </lineage>
</organism>
<reference evidence="2" key="1">
    <citation type="submission" date="2019-05" db="EMBL/GenBank/DDBJ databases">
        <title>Annotation for the trematode Paragonimus heterotremus.</title>
        <authorList>
            <person name="Choi Y.-J."/>
        </authorList>
    </citation>
    <scope>NUCLEOTIDE SEQUENCE</scope>
    <source>
        <strain evidence="2">LC</strain>
    </source>
</reference>
<evidence type="ECO:0000313" key="2">
    <source>
        <dbReference type="EMBL" id="KAF5405986.1"/>
    </source>
</evidence>
<comment type="caution">
    <text evidence="2">The sequence shown here is derived from an EMBL/GenBank/DDBJ whole genome shotgun (WGS) entry which is preliminary data.</text>
</comment>
<feature type="compositionally biased region" description="Basic residues" evidence="1">
    <location>
        <begin position="20"/>
        <end position="32"/>
    </location>
</feature>
<feature type="compositionally biased region" description="Polar residues" evidence="1">
    <location>
        <begin position="69"/>
        <end position="79"/>
    </location>
</feature>
<feature type="compositionally biased region" description="Polar residues" evidence="1">
    <location>
        <begin position="1"/>
        <end position="18"/>
    </location>
</feature>
<sequence>MVCSSTNAPSTSVAQNMSIGRRKTKLPSKIKRSQNSGVNMRPLSAALTNASEDVVISVVGNQPCIAEQNFQPSMPNSSHAHLPSASVKLHHTDSSIPPPAYDELPLRRHFTSKQRSSPPHQA</sequence>